<dbReference type="OrthoDB" id="1523826at2"/>
<dbReference type="Pfam" id="PF21982">
    <property type="entry name" value="RecX_HTH1"/>
    <property type="match status" value="1"/>
</dbReference>
<comment type="similarity">
    <text evidence="2 5">Belongs to the RecX family.</text>
</comment>
<dbReference type="PANTHER" id="PTHR33602">
    <property type="entry name" value="REGULATORY PROTEIN RECX FAMILY PROTEIN"/>
    <property type="match status" value="1"/>
</dbReference>
<dbReference type="PANTHER" id="PTHR33602:SF1">
    <property type="entry name" value="REGULATORY PROTEIN RECX FAMILY PROTEIN"/>
    <property type="match status" value="1"/>
</dbReference>
<evidence type="ECO:0000256" key="3">
    <source>
        <dbReference type="ARBA" id="ARBA00018111"/>
    </source>
</evidence>
<dbReference type="Gene3D" id="1.10.10.10">
    <property type="entry name" value="Winged helix-like DNA-binding domain superfamily/Winged helix DNA-binding domain"/>
    <property type="match status" value="3"/>
</dbReference>
<feature type="domain" description="RecX first three-helical" evidence="8">
    <location>
        <begin position="18"/>
        <end position="57"/>
    </location>
</feature>
<dbReference type="InterPro" id="IPR053925">
    <property type="entry name" value="RecX_HTH_3rd"/>
</dbReference>
<evidence type="ECO:0000259" key="7">
    <source>
        <dbReference type="Pfam" id="PF21981"/>
    </source>
</evidence>
<accession>A0A081PCW6</accession>
<keyword evidence="4 5" id="KW-0963">Cytoplasm</keyword>
<proteinExistence type="inferred from homology"/>
<evidence type="ECO:0000259" key="6">
    <source>
        <dbReference type="Pfam" id="PF02631"/>
    </source>
</evidence>
<evidence type="ECO:0000313" key="9">
    <source>
        <dbReference type="EMBL" id="KEQ28539.1"/>
    </source>
</evidence>
<evidence type="ECO:0000256" key="5">
    <source>
        <dbReference type="HAMAP-Rule" id="MF_01114"/>
    </source>
</evidence>
<organism evidence="9 10">
    <name type="scientific">Pedobacter antarcticus 4BY</name>
    <dbReference type="NCBI Taxonomy" id="1358423"/>
    <lineage>
        <taxon>Bacteria</taxon>
        <taxon>Pseudomonadati</taxon>
        <taxon>Bacteroidota</taxon>
        <taxon>Sphingobacteriia</taxon>
        <taxon>Sphingobacteriales</taxon>
        <taxon>Sphingobacteriaceae</taxon>
        <taxon>Pedobacter</taxon>
    </lineage>
</organism>
<feature type="domain" description="RecX second three-helical" evidence="6">
    <location>
        <begin position="64"/>
        <end position="105"/>
    </location>
</feature>
<evidence type="ECO:0000256" key="2">
    <source>
        <dbReference type="ARBA" id="ARBA00009695"/>
    </source>
</evidence>
<comment type="subcellular location">
    <subcellularLocation>
        <location evidence="1 5">Cytoplasm</location>
    </subcellularLocation>
</comment>
<evidence type="ECO:0000259" key="8">
    <source>
        <dbReference type="Pfam" id="PF21982"/>
    </source>
</evidence>
<dbReference type="AlphaFoldDB" id="A0A081PCW6"/>
<evidence type="ECO:0000256" key="4">
    <source>
        <dbReference type="ARBA" id="ARBA00022490"/>
    </source>
</evidence>
<dbReference type="GO" id="GO:0006282">
    <property type="term" value="P:regulation of DNA repair"/>
    <property type="evidence" value="ECO:0007669"/>
    <property type="project" value="UniProtKB-UniRule"/>
</dbReference>
<keyword evidence="10" id="KW-1185">Reference proteome</keyword>
<dbReference type="GO" id="GO:0005737">
    <property type="term" value="C:cytoplasm"/>
    <property type="evidence" value="ECO:0007669"/>
    <property type="project" value="UniProtKB-SubCell"/>
</dbReference>
<feature type="domain" description="RecX third three-helical" evidence="7">
    <location>
        <begin position="111"/>
        <end position="158"/>
    </location>
</feature>
<dbReference type="Pfam" id="PF02631">
    <property type="entry name" value="RecX_HTH2"/>
    <property type="match status" value="1"/>
</dbReference>
<dbReference type="RefSeq" id="WP_037444096.1">
    <property type="nucleotide sequence ID" value="NZ_JNFF01000115.1"/>
</dbReference>
<dbReference type="InterPro" id="IPR053924">
    <property type="entry name" value="RecX_HTH_2nd"/>
</dbReference>
<dbReference type="EMBL" id="JNFF01000115">
    <property type="protein sequence ID" value="KEQ28539.1"/>
    <property type="molecule type" value="Genomic_DNA"/>
</dbReference>
<evidence type="ECO:0000313" key="10">
    <source>
        <dbReference type="Proteomes" id="UP000028007"/>
    </source>
</evidence>
<sequence>MEYNENRPPKPTLDKRSAMLKAESYCAYQERSQQEVRNKLYEWGLHQQDTESIITELILTNFLNEERFAASYVSGKFNIKRWGKIKIKQGLKLKKVPEKMIIKALAKIDYDDYLAAILTAAEKKAASITEKDAYKRKNKLITYLMGRGFEFNVISEVLKDNQLI</sequence>
<dbReference type="InterPro" id="IPR053926">
    <property type="entry name" value="RecX_HTH_1st"/>
</dbReference>
<dbReference type="Pfam" id="PF21981">
    <property type="entry name" value="RecX_HTH3"/>
    <property type="match status" value="1"/>
</dbReference>
<protein>
    <recommendedName>
        <fullName evidence="3 5">Regulatory protein RecX</fullName>
    </recommendedName>
</protein>
<evidence type="ECO:0000256" key="1">
    <source>
        <dbReference type="ARBA" id="ARBA00004496"/>
    </source>
</evidence>
<dbReference type="InterPro" id="IPR003783">
    <property type="entry name" value="Regulatory_RecX"/>
</dbReference>
<dbReference type="HAMAP" id="MF_01114">
    <property type="entry name" value="RecX"/>
    <property type="match status" value="1"/>
</dbReference>
<comment type="caution">
    <text evidence="9">The sequence shown here is derived from an EMBL/GenBank/DDBJ whole genome shotgun (WGS) entry which is preliminary data.</text>
</comment>
<dbReference type="Proteomes" id="UP000028007">
    <property type="component" value="Unassembled WGS sequence"/>
</dbReference>
<dbReference type="InterPro" id="IPR036388">
    <property type="entry name" value="WH-like_DNA-bd_sf"/>
</dbReference>
<comment type="function">
    <text evidence="5">Modulates RecA activity.</text>
</comment>
<gene>
    <name evidence="5" type="primary">recX</name>
    <name evidence="9" type="ORF">N180_17135</name>
</gene>
<reference evidence="9 10" key="1">
    <citation type="journal article" date="1992" name="Int. J. Syst. Bacteriol.">
        <title>Sphingobacterium antarcticus sp. nov. a Psychrotrophic Bacterium from the Soils of Schirmacher Oasis, Antarctica.</title>
        <authorList>
            <person name="Shivaji S."/>
            <person name="Ray M.K."/>
            <person name="Rao N.S."/>
            <person name="Saiserr L."/>
            <person name="Jagannadham M.V."/>
            <person name="Kumar G.S."/>
            <person name="Reddy G."/>
            <person name="Bhargava P.M."/>
        </authorList>
    </citation>
    <scope>NUCLEOTIDE SEQUENCE [LARGE SCALE GENOMIC DNA]</scope>
    <source>
        <strain evidence="9 10">4BY</strain>
    </source>
</reference>
<name>A0A081PCW6_9SPHI</name>
<dbReference type="eggNOG" id="COG2137">
    <property type="taxonomic scope" value="Bacteria"/>
</dbReference>